<keyword evidence="3 6" id="KW-1133">Transmembrane helix</keyword>
<dbReference type="STRING" id="35722.A0A0B7NT23"/>
<feature type="region of interest" description="Disordered" evidence="5">
    <location>
        <begin position="549"/>
        <end position="569"/>
    </location>
</feature>
<evidence type="ECO:0000256" key="5">
    <source>
        <dbReference type="SAM" id="MobiDB-lite"/>
    </source>
</evidence>
<evidence type="ECO:0000256" key="3">
    <source>
        <dbReference type="ARBA" id="ARBA00022989"/>
    </source>
</evidence>
<dbReference type="GO" id="GO:0004930">
    <property type="term" value="F:G protein-coupled receptor activity"/>
    <property type="evidence" value="ECO:0007669"/>
    <property type="project" value="TreeGrafter"/>
</dbReference>
<dbReference type="GO" id="GO:0007189">
    <property type="term" value="P:adenylate cyclase-activating G protein-coupled receptor signaling pathway"/>
    <property type="evidence" value="ECO:0007669"/>
    <property type="project" value="TreeGrafter"/>
</dbReference>
<organism evidence="7 8">
    <name type="scientific">Parasitella parasitica</name>
    <dbReference type="NCBI Taxonomy" id="35722"/>
    <lineage>
        <taxon>Eukaryota</taxon>
        <taxon>Fungi</taxon>
        <taxon>Fungi incertae sedis</taxon>
        <taxon>Mucoromycota</taxon>
        <taxon>Mucoromycotina</taxon>
        <taxon>Mucoromycetes</taxon>
        <taxon>Mucorales</taxon>
        <taxon>Mucorineae</taxon>
        <taxon>Mucoraceae</taxon>
        <taxon>Parasitella</taxon>
    </lineage>
</organism>
<dbReference type="OrthoDB" id="2266370at2759"/>
<dbReference type="GO" id="GO:0005886">
    <property type="term" value="C:plasma membrane"/>
    <property type="evidence" value="ECO:0007669"/>
    <property type="project" value="TreeGrafter"/>
</dbReference>
<keyword evidence="2 6" id="KW-0812">Transmembrane</keyword>
<evidence type="ECO:0000256" key="6">
    <source>
        <dbReference type="SAM" id="Phobius"/>
    </source>
</evidence>
<comment type="subcellular location">
    <subcellularLocation>
        <location evidence="1">Membrane</location>
        <topology evidence="1">Multi-pass membrane protein</topology>
    </subcellularLocation>
</comment>
<accession>A0A0B7NT23</accession>
<feature type="transmembrane region" description="Helical" evidence="6">
    <location>
        <begin position="93"/>
        <end position="120"/>
    </location>
</feature>
<evidence type="ECO:0000256" key="4">
    <source>
        <dbReference type="ARBA" id="ARBA00023136"/>
    </source>
</evidence>
<dbReference type="PANTHER" id="PTHR23112:SF0">
    <property type="entry name" value="TRANSMEMBRANE PROTEIN 116"/>
    <property type="match status" value="1"/>
</dbReference>
<gene>
    <name evidence="7" type="primary">PARPA_12976.1 scaffold 45652</name>
</gene>
<evidence type="ECO:0000313" key="8">
    <source>
        <dbReference type="Proteomes" id="UP000054107"/>
    </source>
</evidence>
<feature type="transmembrane region" description="Helical" evidence="6">
    <location>
        <begin position="20"/>
        <end position="47"/>
    </location>
</feature>
<sequence>MPFSIGSMAEKQWNFSSSQWFGLVVAGEVAAAISFASNSCVLILHTFMTWYRPIVVNRLSLRMIVLAVIFNMIYCACQLVTDDISNQSFSCRVIAYVLTSTDTMTCMCLAMVGLNLVMIFVLKVSRSIKIEILYYLIVVASGVLVTVVPLYAGTPKRPKSKREVASCWCGTILGSCSHRYLQLSVLQFRLDSLLRISDFLSFSFFELVPLISKSWGIGIEIAATQSAHVPFIVYALDRAFACLLGFMISCIYFTDPAIRAVVKEMMDKLKQRYVYDYFSIKYQPGIDPNVQTESQYPKILKIVPVTDDIDRTPEYVQEVRSIYFSHNCESNVNATERSVLDPLDHHTIDPNQFRSKLPSHKPEFPTITIETVRPRSECEPSRTERRYSVLNATSINGNTYLPNEENADNPTATKHRFKCATRKRSLSIPMHRIDNAADLDVIMGKKTQYNHQHRYLKHTEAVETLVPYRYPRTAKIIHWMLVNIFRKEQVLDKMVPVAFFEISQTVQMLTYRNFLVETTRLAFTQTLNCEAPHHYPKQRLSYTQLEKSSAPSVDVDKSQPESSSATTKRFVPLRRESSFRYAKSVREGKSPDIPLRKASSINIATLQRSRLHKKPMASASTASAEIDKESGRAVLSNKLTSSIGLSKMLSKGRSLSISWTRLTNTKGRNNVPGSSLNLDTLSALYTESGSGAESNSRMAAVSRLDSLDRARSKMKGDSSQNEGISNTSMSNELPGPASSSYLQELSPRPRNQYKKPATLPKSTLQDRQELAAFANDPIMSKAAKRLSKRKQQQRKFLDSQSEQSMYLNELFYGFAPSNIDIEDLNDLDKHDSMQSQLSQYESDKKSPDIKHNSDLSLDQQEGFSYCYTTIDIISNWQETDTNDDPSRCITISETWDLRQQLKQQVEFADKIARL</sequence>
<keyword evidence="4 6" id="KW-0472">Membrane</keyword>
<keyword evidence="8" id="KW-1185">Reference proteome</keyword>
<feature type="compositionally biased region" description="Basic and acidic residues" evidence="5">
    <location>
        <begin position="705"/>
        <end position="716"/>
    </location>
</feature>
<feature type="transmembrane region" description="Helical" evidence="6">
    <location>
        <begin position="59"/>
        <end position="81"/>
    </location>
</feature>
<dbReference type="AlphaFoldDB" id="A0A0B7NT23"/>
<dbReference type="PANTHER" id="PTHR23112">
    <property type="entry name" value="G PROTEIN-COUPLED RECEPTOR 157-RELATED"/>
    <property type="match status" value="1"/>
</dbReference>
<feature type="region of interest" description="Disordered" evidence="5">
    <location>
        <begin position="688"/>
        <end position="762"/>
    </location>
</feature>
<evidence type="ECO:0000313" key="7">
    <source>
        <dbReference type="EMBL" id="CEP18670.1"/>
    </source>
</evidence>
<evidence type="ECO:0000256" key="1">
    <source>
        <dbReference type="ARBA" id="ARBA00004141"/>
    </source>
</evidence>
<dbReference type="Proteomes" id="UP000054107">
    <property type="component" value="Unassembled WGS sequence"/>
</dbReference>
<feature type="transmembrane region" description="Helical" evidence="6">
    <location>
        <begin position="132"/>
        <end position="152"/>
    </location>
</feature>
<evidence type="ECO:0000256" key="2">
    <source>
        <dbReference type="ARBA" id="ARBA00022692"/>
    </source>
</evidence>
<feature type="region of interest" description="Disordered" evidence="5">
    <location>
        <begin position="832"/>
        <end position="851"/>
    </location>
</feature>
<dbReference type="EMBL" id="LN733872">
    <property type="protein sequence ID" value="CEP18670.1"/>
    <property type="molecule type" value="Genomic_DNA"/>
</dbReference>
<reference evidence="7 8" key="1">
    <citation type="submission" date="2014-09" db="EMBL/GenBank/DDBJ databases">
        <authorList>
            <person name="Ellenberger Sabrina"/>
        </authorList>
    </citation>
    <scope>NUCLEOTIDE SEQUENCE [LARGE SCALE GENOMIC DNA]</scope>
    <source>
        <strain evidence="7 8">CBS 412.66</strain>
    </source>
</reference>
<protein>
    <submittedName>
        <fullName evidence="7">Uncharacterized protein</fullName>
    </submittedName>
</protein>
<feature type="compositionally biased region" description="Basic and acidic residues" evidence="5">
    <location>
        <begin position="841"/>
        <end position="851"/>
    </location>
</feature>
<feature type="compositionally biased region" description="Polar residues" evidence="5">
    <location>
        <begin position="717"/>
        <end position="743"/>
    </location>
</feature>
<proteinExistence type="predicted"/>
<name>A0A0B7NT23_9FUNG</name>
<feature type="compositionally biased region" description="Polar residues" evidence="5">
    <location>
        <begin position="688"/>
        <end position="697"/>
    </location>
</feature>